<feature type="region of interest" description="Disordered" evidence="9">
    <location>
        <begin position="123"/>
        <end position="142"/>
    </location>
</feature>
<feature type="compositionally biased region" description="Low complexity" evidence="9">
    <location>
        <begin position="329"/>
        <end position="345"/>
    </location>
</feature>
<evidence type="ECO:0000313" key="11">
    <source>
        <dbReference type="Proteomes" id="UP000823941"/>
    </source>
</evidence>
<evidence type="ECO:0000256" key="1">
    <source>
        <dbReference type="ARBA" id="ARBA00004123"/>
    </source>
</evidence>
<comment type="similarity">
    <text evidence="2">Belongs to the NAF1 family.</text>
</comment>
<keyword evidence="7" id="KW-0694">RNA-binding</keyword>
<keyword evidence="6" id="KW-0597">Phosphoprotein</keyword>
<evidence type="ECO:0000256" key="3">
    <source>
        <dbReference type="ARBA" id="ARBA00021438"/>
    </source>
</evidence>
<evidence type="ECO:0000256" key="9">
    <source>
        <dbReference type="SAM" id="MobiDB-lite"/>
    </source>
</evidence>
<proteinExistence type="inferred from homology"/>
<feature type="compositionally biased region" description="Polar residues" evidence="9">
    <location>
        <begin position="346"/>
        <end position="358"/>
    </location>
</feature>
<dbReference type="Proteomes" id="UP000823941">
    <property type="component" value="Chromosome 3"/>
</dbReference>
<feature type="compositionally biased region" description="Basic and acidic residues" evidence="9">
    <location>
        <begin position="130"/>
        <end position="142"/>
    </location>
</feature>
<reference evidence="10 11" key="1">
    <citation type="submission" date="2021-06" db="EMBL/GenBank/DDBJ databases">
        <title>A haploid diamondback moth (Plutella xylostella L.) genome assembly resolves 31 chromosomes and identifies a diamide resistance mutation.</title>
        <authorList>
            <person name="Ward C.M."/>
            <person name="Perry K.D."/>
            <person name="Baker G."/>
            <person name="Powis K."/>
            <person name="Heckel D.G."/>
            <person name="Baxter S.W."/>
        </authorList>
    </citation>
    <scope>NUCLEOTIDE SEQUENCE [LARGE SCALE GENOMIC DNA]</scope>
    <source>
        <strain evidence="10 11">LV</strain>
        <tissue evidence="10">Single pupa</tissue>
    </source>
</reference>
<feature type="compositionally biased region" description="Acidic residues" evidence="9">
    <location>
        <begin position="103"/>
        <end position="115"/>
    </location>
</feature>
<evidence type="ECO:0000256" key="8">
    <source>
        <dbReference type="ARBA" id="ARBA00023242"/>
    </source>
</evidence>
<evidence type="ECO:0000256" key="7">
    <source>
        <dbReference type="ARBA" id="ARBA00022884"/>
    </source>
</evidence>
<keyword evidence="5" id="KW-0698">rRNA processing</keyword>
<protein>
    <recommendedName>
        <fullName evidence="3">H/ACA ribonucleoprotein complex non-core subunit NAF1</fullName>
    </recommendedName>
</protein>
<keyword evidence="4" id="KW-0690">Ribosome biogenesis</keyword>
<dbReference type="InterPro" id="IPR009000">
    <property type="entry name" value="Transl_B-barrel_sf"/>
</dbReference>
<accession>A0ABQ7R590</accession>
<feature type="region of interest" description="Disordered" evidence="9">
    <location>
        <begin position="66"/>
        <end position="118"/>
    </location>
</feature>
<feature type="region of interest" description="Disordered" evidence="9">
    <location>
        <begin position="15"/>
        <end position="47"/>
    </location>
</feature>
<evidence type="ECO:0000256" key="5">
    <source>
        <dbReference type="ARBA" id="ARBA00022552"/>
    </source>
</evidence>
<dbReference type="InterPro" id="IPR007504">
    <property type="entry name" value="H/ACA_rnp_Gar1/Naf1"/>
</dbReference>
<keyword evidence="8" id="KW-0539">Nucleus</keyword>
<feature type="compositionally biased region" description="Basic and acidic residues" evidence="9">
    <location>
        <begin position="312"/>
        <end position="328"/>
    </location>
</feature>
<evidence type="ECO:0000256" key="4">
    <source>
        <dbReference type="ARBA" id="ARBA00022517"/>
    </source>
</evidence>
<comment type="caution">
    <text evidence="10">The sequence shown here is derived from an EMBL/GenBank/DDBJ whole genome shotgun (WGS) entry which is preliminary data.</text>
</comment>
<dbReference type="Gene3D" id="2.40.10.230">
    <property type="entry name" value="Probable tRNA pseudouridine synthase domain"/>
    <property type="match status" value="1"/>
</dbReference>
<name>A0ABQ7R590_PLUXY</name>
<sequence>MENLDENNKNVSLSLIAEYGASDSDSDDTETPSIENMGNDEAEEAAEMSEMVLKNNIINACAHGPLSASSSREDEETTRHMIIDSAESGVVEYEVTEYRDVDSSDSDSDSSDSDVDSVKDIEELSSGDENEAKPEKAEPLKVHGELGLDDLPPIEDLAISLPAQETTKIGTIASIVDRLVIVRALPDTPAVDLDSVLFLDNGAKALGKVFDVFGPVNEPHYCVRFNSAAHAAARGAAPGTDVYIAPRRTDHTNYVFLAELMKVKGSDASWLNDIEPPPHQVDYSDDEEERRAKRQSKQARQGAGAGEEAAGDEERGQRKMLEARRQRPSESSSRFGSGPSRGRNPFSGNSNRRNQNQPMYPRPGYGRGWPSDMRTPPPHPPQDSGPPPPPFMFPPPHAPPMWSGYQFAPPPPALRYPPPPHWLNSGPPPPPGT</sequence>
<feature type="region of interest" description="Disordered" evidence="9">
    <location>
        <begin position="269"/>
        <end position="433"/>
    </location>
</feature>
<dbReference type="PANTHER" id="PTHR31633:SF1">
    <property type="entry name" value="H_ACA RIBONUCLEOPROTEIN COMPLEX NON-CORE SUBUNIT NAF1"/>
    <property type="match status" value="1"/>
</dbReference>
<dbReference type="InterPro" id="IPR038664">
    <property type="entry name" value="Gar1/Naf1_Cbf5-bd_sf"/>
</dbReference>
<comment type="subcellular location">
    <subcellularLocation>
        <location evidence="1">Nucleus</location>
    </subcellularLocation>
</comment>
<dbReference type="InterPro" id="IPR040309">
    <property type="entry name" value="Naf1"/>
</dbReference>
<feature type="compositionally biased region" description="Pro residues" evidence="9">
    <location>
        <begin position="408"/>
        <end position="433"/>
    </location>
</feature>
<dbReference type="EMBL" id="JAHIBW010000003">
    <property type="protein sequence ID" value="KAG7312433.1"/>
    <property type="molecule type" value="Genomic_DNA"/>
</dbReference>
<feature type="compositionally biased region" description="Acidic residues" evidence="9">
    <location>
        <begin position="38"/>
        <end position="47"/>
    </location>
</feature>
<keyword evidence="11" id="KW-1185">Reference proteome</keyword>
<evidence type="ECO:0000256" key="2">
    <source>
        <dbReference type="ARBA" id="ARBA00009801"/>
    </source>
</evidence>
<dbReference type="SUPFAM" id="SSF50447">
    <property type="entry name" value="Translation proteins"/>
    <property type="match status" value="1"/>
</dbReference>
<dbReference type="Pfam" id="PF04410">
    <property type="entry name" value="Gar1"/>
    <property type="match status" value="1"/>
</dbReference>
<gene>
    <name evidence="10" type="ORF">JYU34_001935</name>
</gene>
<feature type="compositionally biased region" description="Low complexity" evidence="9">
    <location>
        <begin position="298"/>
        <end position="308"/>
    </location>
</feature>
<evidence type="ECO:0000256" key="6">
    <source>
        <dbReference type="ARBA" id="ARBA00022553"/>
    </source>
</evidence>
<organism evidence="10 11">
    <name type="scientific">Plutella xylostella</name>
    <name type="common">Diamondback moth</name>
    <name type="synonym">Plutella maculipennis</name>
    <dbReference type="NCBI Taxonomy" id="51655"/>
    <lineage>
        <taxon>Eukaryota</taxon>
        <taxon>Metazoa</taxon>
        <taxon>Ecdysozoa</taxon>
        <taxon>Arthropoda</taxon>
        <taxon>Hexapoda</taxon>
        <taxon>Insecta</taxon>
        <taxon>Pterygota</taxon>
        <taxon>Neoptera</taxon>
        <taxon>Endopterygota</taxon>
        <taxon>Lepidoptera</taxon>
        <taxon>Glossata</taxon>
        <taxon>Ditrysia</taxon>
        <taxon>Yponomeutoidea</taxon>
        <taxon>Plutellidae</taxon>
        <taxon>Plutella</taxon>
    </lineage>
</organism>
<dbReference type="PANTHER" id="PTHR31633">
    <property type="entry name" value="H/ACA RIBONUCLEOPROTEIN COMPLEX NON-CORE SUBUNIT NAF1"/>
    <property type="match status" value="1"/>
</dbReference>
<evidence type="ECO:0000313" key="10">
    <source>
        <dbReference type="EMBL" id="KAG7312433.1"/>
    </source>
</evidence>
<feature type="compositionally biased region" description="Pro residues" evidence="9">
    <location>
        <begin position="375"/>
        <end position="399"/>
    </location>
</feature>